<dbReference type="EMBL" id="JEXJ01000352">
    <property type="protein sequence ID" value="EXC35907.1"/>
    <property type="molecule type" value="Genomic_DNA"/>
</dbReference>
<reference evidence="2 6" key="1">
    <citation type="submission" date="2014-02" db="EMBL/GenBank/DDBJ databases">
        <title>Comparative genomics and transcriptomics to identify genetic mechanisms underlying the emergence of carbapenem resistant Acinetobacter baumannii (CRAb).</title>
        <authorList>
            <person name="Harris A.D."/>
            <person name="Johnson K.J."/>
            <person name="George J."/>
            <person name="Shefchek K."/>
            <person name="Daugherty S.C."/>
            <person name="Parankush S."/>
            <person name="Sadzewicz L."/>
            <person name="Tallon L."/>
            <person name="Sengamalay N."/>
            <person name="Hazen T.H."/>
            <person name="Rasko D.A."/>
        </authorList>
    </citation>
    <scope>NUCLEOTIDE SEQUENCE [LARGE SCALE GENOMIC DNA]</scope>
    <source>
        <strain evidence="2 6">99063</strain>
    </source>
</reference>
<name>A0A009RQD7_ACIBA</name>
<dbReference type="AlphaFoldDB" id="A0A009RQD7"/>
<dbReference type="EMBL" id="JEXJ01000316">
    <property type="protein sequence ID" value="EXC36365.1"/>
    <property type="molecule type" value="Genomic_DNA"/>
</dbReference>
<organism evidence="2 6">
    <name type="scientific">Acinetobacter baumannii 99063</name>
    <dbReference type="NCBI Taxonomy" id="1310630"/>
    <lineage>
        <taxon>Bacteria</taxon>
        <taxon>Pseudomonadati</taxon>
        <taxon>Pseudomonadota</taxon>
        <taxon>Gammaproteobacteria</taxon>
        <taxon>Moraxellales</taxon>
        <taxon>Moraxellaceae</taxon>
        <taxon>Acinetobacter</taxon>
        <taxon>Acinetobacter calcoaceticus/baumannii complex</taxon>
    </lineage>
</organism>
<dbReference type="EMBL" id="JEXJ01000328">
    <property type="protein sequence ID" value="EXC36181.1"/>
    <property type="molecule type" value="Genomic_DNA"/>
</dbReference>
<evidence type="ECO:0000313" key="2">
    <source>
        <dbReference type="EMBL" id="EXC36181.1"/>
    </source>
</evidence>
<evidence type="ECO:0000313" key="6">
    <source>
        <dbReference type="Proteomes" id="UP000020735"/>
    </source>
</evidence>
<accession>A0A009RQD7</accession>
<dbReference type="Proteomes" id="UP000020735">
    <property type="component" value="Unassembled WGS sequence"/>
</dbReference>
<dbReference type="PATRIC" id="fig|1310630.3.peg.3868"/>
<proteinExistence type="predicted"/>
<protein>
    <recommendedName>
        <fullName evidence="7">Phage-related protein</fullName>
    </recommendedName>
</protein>
<dbReference type="EMBL" id="JEXJ01000294">
    <property type="protein sequence ID" value="EXC36844.1"/>
    <property type="molecule type" value="Genomic_DNA"/>
</dbReference>
<sequence length="55" mass="6405">MRLKSQEGIARVMYCTLVGKRIVMLHSFIKKTQKTPKQDLNLVLDRMKEVKNANT</sequence>
<evidence type="ECO:0008006" key="7">
    <source>
        <dbReference type="Google" id="ProtNLM"/>
    </source>
</evidence>
<dbReference type="EMBL" id="JEXJ01000163">
    <property type="protein sequence ID" value="EXC44187.1"/>
    <property type="molecule type" value="Genomic_DNA"/>
</dbReference>
<comment type="caution">
    <text evidence="2">The sequence shown here is derived from an EMBL/GenBank/DDBJ whole genome shotgun (WGS) entry which is preliminary data.</text>
</comment>
<evidence type="ECO:0000313" key="3">
    <source>
        <dbReference type="EMBL" id="EXC36365.1"/>
    </source>
</evidence>
<evidence type="ECO:0000313" key="1">
    <source>
        <dbReference type="EMBL" id="EXC35907.1"/>
    </source>
</evidence>
<evidence type="ECO:0000313" key="5">
    <source>
        <dbReference type="EMBL" id="EXC44187.1"/>
    </source>
</evidence>
<dbReference type="Pfam" id="PF05973">
    <property type="entry name" value="Gp49"/>
    <property type="match status" value="1"/>
</dbReference>
<evidence type="ECO:0000313" key="4">
    <source>
        <dbReference type="EMBL" id="EXC36844.1"/>
    </source>
</evidence>
<dbReference type="InterPro" id="IPR009241">
    <property type="entry name" value="HigB-like"/>
</dbReference>
<gene>
    <name evidence="5" type="ORF">J529_4062</name>
    <name evidence="4" type="ORF">J529_4497</name>
    <name evidence="3" type="ORF">J529_4550</name>
    <name evidence="2" type="ORF">J529_4577</name>
    <name evidence="1" type="ORF">J529_4630</name>
</gene>